<keyword evidence="4 7" id="KW-0812">Transmembrane</keyword>
<dbReference type="Pfam" id="PF00528">
    <property type="entry name" value="BPD_transp_1"/>
    <property type="match status" value="1"/>
</dbReference>
<dbReference type="RefSeq" id="WP_378134259.1">
    <property type="nucleotide sequence ID" value="NZ_JBHSMI010000025.1"/>
</dbReference>
<comment type="caution">
    <text evidence="9">The sequence shown here is derived from an EMBL/GenBank/DDBJ whole genome shotgun (WGS) entry which is preliminary data.</text>
</comment>
<evidence type="ECO:0000256" key="1">
    <source>
        <dbReference type="ARBA" id="ARBA00004651"/>
    </source>
</evidence>
<dbReference type="PANTHER" id="PTHR43744">
    <property type="entry name" value="ABC TRANSPORTER PERMEASE PROTEIN MG189-RELATED-RELATED"/>
    <property type="match status" value="1"/>
</dbReference>
<keyword evidence="10" id="KW-1185">Reference proteome</keyword>
<dbReference type="EMBL" id="JBHSMI010000025">
    <property type="protein sequence ID" value="MFC5404209.1"/>
    <property type="molecule type" value="Genomic_DNA"/>
</dbReference>
<evidence type="ECO:0000256" key="2">
    <source>
        <dbReference type="ARBA" id="ARBA00022448"/>
    </source>
</evidence>
<dbReference type="InterPro" id="IPR000515">
    <property type="entry name" value="MetI-like"/>
</dbReference>
<evidence type="ECO:0000256" key="7">
    <source>
        <dbReference type="RuleBase" id="RU363032"/>
    </source>
</evidence>
<comment type="subcellular location">
    <subcellularLocation>
        <location evidence="1 7">Cell membrane</location>
        <topology evidence="1 7">Multi-pass membrane protein</topology>
    </subcellularLocation>
</comment>
<dbReference type="PROSITE" id="PS50928">
    <property type="entry name" value="ABC_TM1"/>
    <property type="match status" value="1"/>
</dbReference>
<feature type="transmembrane region" description="Helical" evidence="7">
    <location>
        <begin position="182"/>
        <end position="204"/>
    </location>
</feature>
<evidence type="ECO:0000256" key="3">
    <source>
        <dbReference type="ARBA" id="ARBA00022475"/>
    </source>
</evidence>
<accession>A0ABW0HUE1</accession>
<proteinExistence type="inferred from homology"/>
<keyword evidence="5 7" id="KW-1133">Transmembrane helix</keyword>
<dbReference type="Gene3D" id="1.10.3720.10">
    <property type="entry name" value="MetI-like"/>
    <property type="match status" value="1"/>
</dbReference>
<feature type="transmembrane region" description="Helical" evidence="7">
    <location>
        <begin position="12"/>
        <end position="33"/>
    </location>
</feature>
<feature type="transmembrane region" description="Helical" evidence="7">
    <location>
        <begin position="73"/>
        <end position="97"/>
    </location>
</feature>
<feature type="transmembrane region" description="Helical" evidence="7">
    <location>
        <begin position="259"/>
        <end position="278"/>
    </location>
</feature>
<dbReference type="PANTHER" id="PTHR43744:SF9">
    <property type="entry name" value="POLYGALACTURONAN_RHAMNOGALACTURONAN TRANSPORT SYSTEM PERMEASE PROTEIN YTCP"/>
    <property type="match status" value="1"/>
</dbReference>
<evidence type="ECO:0000256" key="4">
    <source>
        <dbReference type="ARBA" id="ARBA00022692"/>
    </source>
</evidence>
<keyword evidence="6 7" id="KW-0472">Membrane</keyword>
<protein>
    <submittedName>
        <fullName evidence="9">Carbohydrate ABC transporter permease</fullName>
    </submittedName>
</protein>
<dbReference type="Proteomes" id="UP001596113">
    <property type="component" value="Unassembled WGS sequence"/>
</dbReference>
<keyword evidence="2 7" id="KW-0813">Transport</keyword>
<feature type="transmembrane region" description="Helical" evidence="7">
    <location>
        <begin position="109"/>
        <end position="128"/>
    </location>
</feature>
<organism evidence="9 10">
    <name type="scientific">Cohnella soli</name>
    <dbReference type="NCBI Taxonomy" id="425005"/>
    <lineage>
        <taxon>Bacteria</taxon>
        <taxon>Bacillati</taxon>
        <taxon>Bacillota</taxon>
        <taxon>Bacilli</taxon>
        <taxon>Bacillales</taxon>
        <taxon>Paenibacillaceae</taxon>
        <taxon>Cohnella</taxon>
    </lineage>
</organism>
<evidence type="ECO:0000259" key="8">
    <source>
        <dbReference type="PROSITE" id="PS50928"/>
    </source>
</evidence>
<comment type="similarity">
    <text evidence="7">Belongs to the binding-protein-dependent transport system permease family.</text>
</comment>
<feature type="domain" description="ABC transmembrane type-1" evidence="8">
    <location>
        <begin position="74"/>
        <end position="278"/>
    </location>
</feature>
<name>A0ABW0HUE1_9BACL</name>
<feature type="transmembrane region" description="Helical" evidence="7">
    <location>
        <begin position="140"/>
        <end position="161"/>
    </location>
</feature>
<reference evidence="10" key="1">
    <citation type="journal article" date="2019" name="Int. J. Syst. Evol. Microbiol.">
        <title>The Global Catalogue of Microorganisms (GCM) 10K type strain sequencing project: providing services to taxonomists for standard genome sequencing and annotation.</title>
        <authorList>
            <consortium name="The Broad Institute Genomics Platform"/>
            <consortium name="The Broad Institute Genome Sequencing Center for Infectious Disease"/>
            <person name="Wu L."/>
            <person name="Ma J."/>
        </authorList>
    </citation>
    <scope>NUCLEOTIDE SEQUENCE [LARGE SCALE GENOMIC DNA]</scope>
    <source>
        <strain evidence="10">CGMCC 1.18575</strain>
    </source>
</reference>
<evidence type="ECO:0000313" key="10">
    <source>
        <dbReference type="Proteomes" id="UP001596113"/>
    </source>
</evidence>
<evidence type="ECO:0000313" key="9">
    <source>
        <dbReference type="EMBL" id="MFC5404209.1"/>
    </source>
</evidence>
<gene>
    <name evidence="9" type="ORF">ACFPOF_15805</name>
</gene>
<evidence type="ECO:0000256" key="5">
    <source>
        <dbReference type="ARBA" id="ARBA00022989"/>
    </source>
</evidence>
<evidence type="ECO:0000256" key="6">
    <source>
        <dbReference type="ARBA" id="ARBA00023136"/>
    </source>
</evidence>
<sequence length="293" mass="32458">MKHATSENVYQMLAFIVIVTLSVLSLFPLLYVVSMSLVHEQEWIAKNGFILWPDQPSLIAYKRLFAGEVIMRALGISVLRTLIGTLTVLAMTTITAYAVSREGLPGKRLLLFAVLATILFNSGLIPTYLVVRDLHLIDSFWAMIVPGLIDSWSVLVLKQFFENVPREIEESARVDGAGEGKIMLGIMLPMAAPALAAIGMFTAVGHWNAWFDALIYLNDATMQPLQLILRNMFVNPQLGFEFNPALVTNSTHRVSAESLKMAVAVIGTLPILCIYPFLQKYFTKGMYMGAVKG</sequence>
<dbReference type="SUPFAM" id="SSF161098">
    <property type="entry name" value="MetI-like"/>
    <property type="match status" value="1"/>
</dbReference>
<keyword evidence="3" id="KW-1003">Cell membrane</keyword>
<dbReference type="InterPro" id="IPR035906">
    <property type="entry name" value="MetI-like_sf"/>
</dbReference>